<gene>
    <name evidence="2" type="ORF">PG996_004924</name>
</gene>
<protein>
    <submittedName>
        <fullName evidence="2">Uncharacterized protein</fullName>
    </submittedName>
</protein>
<evidence type="ECO:0000313" key="3">
    <source>
        <dbReference type="Proteomes" id="UP001446871"/>
    </source>
</evidence>
<feature type="region of interest" description="Disordered" evidence="1">
    <location>
        <begin position="1"/>
        <end position="30"/>
    </location>
</feature>
<organism evidence="2 3">
    <name type="scientific">Apiospora saccharicola</name>
    <dbReference type="NCBI Taxonomy" id="335842"/>
    <lineage>
        <taxon>Eukaryota</taxon>
        <taxon>Fungi</taxon>
        <taxon>Dikarya</taxon>
        <taxon>Ascomycota</taxon>
        <taxon>Pezizomycotina</taxon>
        <taxon>Sordariomycetes</taxon>
        <taxon>Xylariomycetidae</taxon>
        <taxon>Amphisphaeriales</taxon>
        <taxon>Apiosporaceae</taxon>
        <taxon>Apiospora</taxon>
    </lineage>
</organism>
<reference evidence="2 3" key="1">
    <citation type="submission" date="2023-01" db="EMBL/GenBank/DDBJ databases">
        <title>Analysis of 21 Apiospora genomes using comparative genomics revels a genus with tremendous synthesis potential of carbohydrate active enzymes and secondary metabolites.</title>
        <authorList>
            <person name="Sorensen T."/>
        </authorList>
    </citation>
    <scope>NUCLEOTIDE SEQUENCE [LARGE SCALE GENOMIC DNA]</scope>
    <source>
        <strain evidence="2 3">CBS 83171</strain>
    </source>
</reference>
<comment type="caution">
    <text evidence="2">The sequence shown here is derived from an EMBL/GenBank/DDBJ whole genome shotgun (WGS) entry which is preliminary data.</text>
</comment>
<accession>A0ABR1VK19</accession>
<proteinExistence type="predicted"/>
<evidence type="ECO:0000256" key="1">
    <source>
        <dbReference type="SAM" id="MobiDB-lite"/>
    </source>
</evidence>
<name>A0ABR1VK19_9PEZI</name>
<sequence>MEKTRSSQIAFTKSIKGVEGSREDGDPPLPLRTGDIYVLETKDPINHPLPSRELLTLRYHLQNALHAFKAKGALKALFGGPPPDVVGVEVLWFPERREHTSDFEEAVVREAIDQGVASSEDGLRWIVAIDNLNFAVEKHREKQRLQDILRYLDEEEDRDSD</sequence>
<dbReference type="EMBL" id="JAQQWM010000003">
    <property type="protein sequence ID" value="KAK8071576.1"/>
    <property type="molecule type" value="Genomic_DNA"/>
</dbReference>
<evidence type="ECO:0000313" key="2">
    <source>
        <dbReference type="EMBL" id="KAK8071576.1"/>
    </source>
</evidence>
<dbReference type="Proteomes" id="UP001446871">
    <property type="component" value="Unassembled WGS sequence"/>
</dbReference>
<feature type="compositionally biased region" description="Polar residues" evidence="1">
    <location>
        <begin position="1"/>
        <end position="11"/>
    </location>
</feature>
<keyword evidence="3" id="KW-1185">Reference proteome</keyword>